<dbReference type="Proteomes" id="UP000748025">
    <property type="component" value="Unassembled WGS sequence"/>
</dbReference>
<evidence type="ECO:0000313" key="2">
    <source>
        <dbReference type="Proteomes" id="UP000748025"/>
    </source>
</evidence>
<evidence type="ECO:0000313" key="1">
    <source>
        <dbReference type="EMBL" id="KAG6009083.1"/>
    </source>
</evidence>
<comment type="caution">
    <text evidence="1">The sequence shown here is derived from an EMBL/GenBank/DDBJ whole genome shotgun (WGS) entry which is preliminary data.</text>
</comment>
<dbReference type="EMBL" id="SRPW01001012">
    <property type="protein sequence ID" value="KAG6009083.1"/>
    <property type="molecule type" value="Genomic_DNA"/>
</dbReference>
<sequence>MAHPRHQAVDFTSSSWLASDVPTVDASGGGDAADESDVFSCVLTIDDLAGHPHRTYELPMRLQSSTTPSTPRSTSVLRGYANLHATTKSSSLASCVSAMTK</sequence>
<keyword evidence="2" id="KW-1185">Reference proteome</keyword>
<proteinExistence type="predicted"/>
<protein>
    <submittedName>
        <fullName evidence="1">Uncharacterized protein</fullName>
    </submittedName>
</protein>
<gene>
    <name evidence="1" type="ORF">E4U43_000053</name>
</gene>
<dbReference type="AlphaFoldDB" id="A0A9P7T0H9"/>
<name>A0A9P7T0H9_9HYPO</name>
<reference evidence="1" key="1">
    <citation type="journal article" date="2020" name="bioRxiv">
        <title>Whole genome comparisons of ergot fungi reveals the divergence and evolution of species within the genus Claviceps are the result of varying mechanisms driving genome evolution and host range expansion.</title>
        <authorList>
            <person name="Wyka S.A."/>
            <person name="Mondo S.J."/>
            <person name="Liu M."/>
            <person name="Dettman J."/>
            <person name="Nalam V."/>
            <person name="Broders K.D."/>
        </authorList>
    </citation>
    <scope>NUCLEOTIDE SEQUENCE</scope>
    <source>
        <strain evidence="1">CCC 602</strain>
    </source>
</reference>
<accession>A0A9P7T0H9</accession>
<organism evidence="1 2">
    <name type="scientific">Claviceps pusilla</name>
    <dbReference type="NCBI Taxonomy" id="123648"/>
    <lineage>
        <taxon>Eukaryota</taxon>
        <taxon>Fungi</taxon>
        <taxon>Dikarya</taxon>
        <taxon>Ascomycota</taxon>
        <taxon>Pezizomycotina</taxon>
        <taxon>Sordariomycetes</taxon>
        <taxon>Hypocreomycetidae</taxon>
        <taxon>Hypocreales</taxon>
        <taxon>Clavicipitaceae</taxon>
        <taxon>Claviceps</taxon>
    </lineage>
</organism>